<dbReference type="AlphaFoldDB" id="A0AAI8YT84"/>
<dbReference type="GO" id="GO:0016846">
    <property type="term" value="F:carbon-sulfur lyase activity"/>
    <property type="evidence" value="ECO:0007669"/>
    <property type="project" value="InterPro"/>
</dbReference>
<dbReference type="SUPFAM" id="SSF51316">
    <property type="entry name" value="Mss4-like"/>
    <property type="match status" value="1"/>
</dbReference>
<dbReference type="PANTHER" id="PTHR33337">
    <property type="entry name" value="GFA DOMAIN-CONTAINING PROTEIN"/>
    <property type="match status" value="1"/>
</dbReference>
<comment type="similarity">
    <text evidence="1">Belongs to the Gfa family.</text>
</comment>
<reference evidence="6" key="1">
    <citation type="submission" date="2023-11" db="EMBL/GenBank/DDBJ databases">
        <authorList>
            <person name="Alioto T."/>
            <person name="Alioto T."/>
            <person name="Gomez Garrido J."/>
        </authorList>
    </citation>
    <scope>NUCLEOTIDE SEQUENCE</scope>
</reference>
<feature type="domain" description="CENP-V/GFA" evidence="5">
    <location>
        <begin position="12"/>
        <end position="132"/>
    </location>
</feature>
<evidence type="ECO:0000256" key="1">
    <source>
        <dbReference type="ARBA" id="ARBA00005495"/>
    </source>
</evidence>
<sequence length="144" mass="15469">MAAKAQAAPISRTSSCLCGAVSITFEGFDKGAVLCHCSNCKSASGSAFMHNHRLLKADIHITQGLHCLREYADSATTSGNTLYRHFCSNCGSQLYLTNSKIAGFVAINAGNMQGERAGPFMELFLDNKYPWIGDVTGKEVKAKL</sequence>
<evidence type="ECO:0000256" key="3">
    <source>
        <dbReference type="ARBA" id="ARBA00022833"/>
    </source>
</evidence>
<dbReference type="InterPro" id="IPR006913">
    <property type="entry name" value="CENP-V/GFA"/>
</dbReference>
<keyword evidence="3" id="KW-0862">Zinc</keyword>
<comment type="caution">
    <text evidence="6">The sequence shown here is derived from an EMBL/GenBank/DDBJ whole genome shotgun (WGS) entry which is preliminary data.</text>
</comment>
<evidence type="ECO:0000313" key="7">
    <source>
        <dbReference type="Proteomes" id="UP001296104"/>
    </source>
</evidence>
<protein>
    <submittedName>
        <fullName evidence="6">Glutathione-dependent formaldehyde-activating enzyme family</fullName>
    </submittedName>
</protein>
<keyword evidence="7" id="KW-1185">Reference proteome</keyword>
<name>A0AAI8YT84_9PEZI</name>
<evidence type="ECO:0000256" key="2">
    <source>
        <dbReference type="ARBA" id="ARBA00022723"/>
    </source>
</evidence>
<accession>A0AAI8YT84</accession>
<dbReference type="EMBL" id="CAVMBE010000006">
    <property type="protein sequence ID" value="CAK3844764.1"/>
    <property type="molecule type" value="Genomic_DNA"/>
</dbReference>
<dbReference type="Proteomes" id="UP001296104">
    <property type="component" value="Unassembled WGS sequence"/>
</dbReference>
<dbReference type="PROSITE" id="PS51891">
    <property type="entry name" value="CENP_V_GFA"/>
    <property type="match status" value="1"/>
</dbReference>
<keyword evidence="4" id="KW-0456">Lyase</keyword>
<dbReference type="PANTHER" id="PTHR33337:SF40">
    <property type="entry name" value="CENP-V_GFA DOMAIN-CONTAINING PROTEIN-RELATED"/>
    <property type="match status" value="1"/>
</dbReference>
<keyword evidence="2" id="KW-0479">Metal-binding</keyword>
<dbReference type="Gene3D" id="3.90.1590.10">
    <property type="entry name" value="glutathione-dependent formaldehyde- activating enzyme (gfa)"/>
    <property type="match status" value="1"/>
</dbReference>
<dbReference type="InterPro" id="IPR011057">
    <property type="entry name" value="Mss4-like_sf"/>
</dbReference>
<evidence type="ECO:0000313" key="6">
    <source>
        <dbReference type="EMBL" id="CAK3844764.1"/>
    </source>
</evidence>
<evidence type="ECO:0000256" key="4">
    <source>
        <dbReference type="ARBA" id="ARBA00023239"/>
    </source>
</evidence>
<dbReference type="GO" id="GO:0046872">
    <property type="term" value="F:metal ion binding"/>
    <property type="evidence" value="ECO:0007669"/>
    <property type="project" value="UniProtKB-KW"/>
</dbReference>
<evidence type="ECO:0000259" key="5">
    <source>
        <dbReference type="PROSITE" id="PS51891"/>
    </source>
</evidence>
<organism evidence="6 7">
    <name type="scientific">Lecanosticta acicola</name>
    <dbReference type="NCBI Taxonomy" id="111012"/>
    <lineage>
        <taxon>Eukaryota</taxon>
        <taxon>Fungi</taxon>
        <taxon>Dikarya</taxon>
        <taxon>Ascomycota</taxon>
        <taxon>Pezizomycotina</taxon>
        <taxon>Dothideomycetes</taxon>
        <taxon>Dothideomycetidae</taxon>
        <taxon>Mycosphaerellales</taxon>
        <taxon>Mycosphaerellaceae</taxon>
        <taxon>Lecanosticta</taxon>
    </lineage>
</organism>
<proteinExistence type="inferred from homology"/>
<dbReference type="Pfam" id="PF04828">
    <property type="entry name" value="GFA"/>
    <property type="match status" value="1"/>
</dbReference>
<gene>
    <name evidence="6" type="ORF">LECACI_7A001557</name>
</gene>